<dbReference type="Proteomes" id="UP000053558">
    <property type="component" value="Unassembled WGS sequence"/>
</dbReference>
<accession>A0A5M3MYE2</accession>
<name>A0A5M3MYE2_CONPW</name>
<dbReference type="InterPro" id="IPR041539">
    <property type="entry name" value="CxC5"/>
</dbReference>
<dbReference type="GeneID" id="19207451"/>
<organism evidence="2 3">
    <name type="scientific">Coniophora puteana (strain RWD-64-598)</name>
    <name type="common">Brown rot fungus</name>
    <dbReference type="NCBI Taxonomy" id="741705"/>
    <lineage>
        <taxon>Eukaryota</taxon>
        <taxon>Fungi</taxon>
        <taxon>Dikarya</taxon>
        <taxon>Basidiomycota</taxon>
        <taxon>Agaricomycotina</taxon>
        <taxon>Agaricomycetes</taxon>
        <taxon>Agaricomycetidae</taxon>
        <taxon>Boletales</taxon>
        <taxon>Coniophorineae</taxon>
        <taxon>Coniophoraceae</taxon>
        <taxon>Coniophora</taxon>
    </lineage>
</organism>
<evidence type="ECO:0000313" key="2">
    <source>
        <dbReference type="EMBL" id="EIW84150.1"/>
    </source>
</evidence>
<dbReference type="AlphaFoldDB" id="A0A5M3MYE2"/>
<feature type="domain" description="CxC5 like cysteine cluster associated with KDZ" evidence="1">
    <location>
        <begin position="115"/>
        <end position="228"/>
    </location>
</feature>
<dbReference type="EMBL" id="JH711575">
    <property type="protein sequence ID" value="EIW84150.1"/>
    <property type="molecule type" value="Genomic_DNA"/>
</dbReference>
<dbReference type="RefSeq" id="XP_007765356.1">
    <property type="nucleotide sequence ID" value="XM_007767166.1"/>
</dbReference>
<gene>
    <name evidence="2" type="ORF">CONPUDRAFT_51457</name>
</gene>
<keyword evidence="3" id="KW-1185">Reference proteome</keyword>
<dbReference type="OrthoDB" id="2639189at2759"/>
<dbReference type="OMA" id="QNSACAK"/>
<proteinExistence type="predicted"/>
<evidence type="ECO:0000313" key="3">
    <source>
        <dbReference type="Proteomes" id="UP000053558"/>
    </source>
</evidence>
<sequence>MDVRDLTRLAHRYPVINKFKFKQIALFICLATDFKHDIAAVHPSSCPTEDSPPPLLSIVHAQYLCEATCIPYPFAQTLWDIAKNNVWSMPSAKDQKREIDKLYKTLGWHRGITRTALWPHNTWCNNYSCPRQGELCQLNFKEVVVFTLDGVQRAKVAHLYCPSCCIMYCCNYRIHDQVSTHTYYDHIPKWIEMNEHHYIETKLVEEWTSAMVISATSASACVKQYMNMYAHRGSYYNPDYFTQPHLTKVDTGVRFSPILTTEQVWDAFVILALLRDHHFHSFALSVPNTGLQRVRFNGAMDYRNKWITPSLLQRMYAYLARGWQRWP</sequence>
<evidence type="ECO:0000259" key="1">
    <source>
        <dbReference type="Pfam" id="PF18718"/>
    </source>
</evidence>
<dbReference type="Pfam" id="PF18718">
    <property type="entry name" value="CxC5"/>
    <property type="match status" value="1"/>
</dbReference>
<dbReference type="KEGG" id="cput:CONPUDRAFT_51457"/>
<comment type="caution">
    <text evidence="2">The sequence shown here is derived from an EMBL/GenBank/DDBJ whole genome shotgun (WGS) entry which is preliminary data.</text>
</comment>
<protein>
    <recommendedName>
        <fullName evidence="1">CxC5 like cysteine cluster associated with KDZ domain-containing protein</fullName>
    </recommendedName>
</protein>
<reference evidence="3" key="1">
    <citation type="journal article" date="2012" name="Science">
        <title>The Paleozoic origin of enzymatic lignin decomposition reconstructed from 31 fungal genomes.</title>
        <authorList>
            <person name="Floudas D."/>
            <person name="Binder M."/>
            <person name="Riley R."/>
            <person name="Barry K."/>
            <person name="Blanchette R.A."/>
            <person name="Henrissat B."/>
            <person name="Martinez A.T."/>
            <person name="Otillar R."/>
            <person name="Spatafora J.W."/>
            <person name="Yadav J.S."/>
            <person name="Aerts A."/>
            <person name="Benoit I."/>
            <person name="Boyd A."/>
            <person name="Carlson A."/>
            <person name="Copeland A."/>
            <person name="Coutinho P.M."/>
            <person name="de Vries R.P."/>
            <person name="Ferreira P."/>
            <person name="Findley K."/>
            <person name="Foster B."/>
            <person name="Gaskell J."/>
            <person name="Glotzer D."/>
            <person name="Gorecki P."/>
            <person name="Heitman J."/>
            <person name="Hesse C."/>
            <person name="Hori C."/>
            <person name="Igarashi K."/>
            <person name="Jurgens J.A."/>
            <person name="Kallen N."/>
            <person name="Kersten P."/>
            <person name="Kohler A."/>
            <person name="Kuees U."/>
            <person name="Kumar T.K.A."/>
            <person name="Kuo A."/>
            <person name="LaButti K."/>
            <person name="Larrondo L.F."/>
            <person name="Lindquist E."/>
            <person name="Ling A."/>
            <person name="Lombard V."/>
            <person name="Lucas S."/>
            <person name="Lundell T."/>
            <person name="Martin R."/>
            <person name="McLaughlin D.J."/>
            <person name="Morgenstern I."/>
            <person name="Morin E."/>
            <person name="Murat C."/>
            <person name="Nagy L.G."/>
            <person name="Nolan M."/>
            <person name="Ohm R.A."/>
            <person name="Patyshakuliyeva A."/>
            <person name="Rokas A."/>
            <person name="Ruiz-Duenas F.J."/>
            <person name="Sabat G."/>
            <person name="Salamov A."/>
            <person name="Samejima M."/>
            <person name="Schmutz J."/>
            <person name="Slot J.C."/>
            <person name="St John F."/>
            <person name="Stenlid J."/>
            <person name="Sun H."/>
            <person name="Sun S."/>
            <person name="Syed K."/>
            <person name="Tsang A."/>
            <person name="Wiebenga A."/>
            <person name="Young D."/>
            <person name="Pisabarro A."/>
            <person name="Eastwood D.C."/>
            <person name="Martin F."/>
            <person name="Cullen D."/>
            <person name="Grigoriev I.V."/>
            <person name="Hibbett D.S."/>
        </authorList>
    </citation>
    <scope>NUCLEOTIDE SEQUENCE [LARGE SCALE GENOMIC DNA]</scope>
    <source>
        <strain evidence="3">RWD-64-598 SS2</strain>
    </source>
</reference>